<dbReference type="AlphaFoldDB" id="A0A0T5P3F0"/>
<dbReference type="KEGG" id="rid:RIdsm_03663"/>
<dbReference type="EMBL" id="LAXI01000020">
    <property type="protein sequence ID" value="KRS15648.1"/>
    <property type="molecule type" value="Genomic_DNA"/>
</dbReference>
<sequence length="231" mass="25196">MPKADHQWQKEAREAAERIERQRDMGHQLTFLPDERPEGVPGEAEQVDAPQQIGRPKGAKNKGSSQLREWLASKGCRMPEDVVAEVAGLRSRDDAITLAMERTERILAWAYDGAAKVKGSPDKATPTQRLSVFEGQYATILRAAEAILPYVAAKAAGNEDSRPPVFVVMPGAQSAPADPAASARNVTPQPARNPNWMMPADVAAENERKQQLSETENGNSDAENRTDEASD</sequence>
<evidence type="ECO:0000313" key="3">
    <source>
        <dbReference type="EMBL" id="QEW27842.1"/>
    </source>
</evidence>
<reference evidence="2 4" key="1">
    <citation type="submission" date="2015-04" db="EMBL/GenBank/DDBJ databases">
        <title>The draft genome sequence of Roseovarius indicus B108T.</title>
        <authorList>
            <person name="Li G."/>
            <person name="Lai Q."/>
            <person name="Shao Z."/>
            <person name="Yan P."/>
        </authorList>
    </citation>
    <scope>NUCLEOTIDE SEQUENCE [LARGE SCALE GENOMIC DNA]</scope>
    <source>
        <strain evidence="2 4">B108</strain>
    </source>
</reference>
<evidence type="ECO:0000313" key="5">
    <source>
        <dbReference type="Proteomes" id="UP000325785"/>
    </source>
</evidence>
<dbReference type="Proteomes" id="UP000325785">
    <property type="component" value="Chromosome"/>
</dbReference>
<evidence type="ECO:0000313" key="4">
    <source>
        <dbReference type="Proteomes" id="UP000051401"/>
    </source>
</evidence>
<dbReference type="OrthoDB" id="7857897at2"/>
<dbReference type="STRING" id="540747.SAMN04488031_12224"/>
<feature type="compositionally biased region" description="Low complexity" evidence="1">
    <location>
        <begin position="172"/>
        <end position="183"/>
    </location>
</feature>
<evidence type="ECO:0000256" key="1">
    <source>
        <dbReference type="SAM" id="MobiDB-lite"/>
    </source>
</evidence>
<gene>
    <name evidence="3" type="ORF">RIdsm_03663</name>
    <name evidence="2" type="ORF">XM52_22680</name>
</gene>
<proteinExistence type="predicted"/>
<feature type="compositionally biased region" description="Basic and acidic residues" evidence="1">
    <location>
        <begin position="1"/>
        <end position="26"/>
    </location>
</feature>
<feature type="compositionally biased region" description="Polar residues" evidence="1">
    <location>
        <begin position="212"/>
        <end position="221"/>
    </location>
</feature>
<accession>A0A0T5P3F0</accession>
<dbReference type="PATRIC" id="fig|540747.5.peg.2891"/>
<name>A0A0T5P3F0_9RHOB</name>
<feature type="region of interest" description="Disordered" evidence="1">
    <location>
        <begin position="167"/>
        <end position="231"/>
    </location>
</feature>
<dbReference type="EMBL" id="CP031598">
    <property type="protein sequence ID" value="QEW27842.1"/>
    <property type="molecule type" value="Genomic_DNA"/>
</dbReference>
<evidence type="ECO:0000313" key="2">
    <source>
        <dbReference type="EMBL" id="KRS15648.1"/>
    </source>
</evidence>
<dbReference type="Proteomes" id="UP000051401">
    <property type="component" value="Unassembled WGS sequence"/>
</dbReference>
<dbReference type="RefSeq" id="WP_057819878.1">
    <property type="nucleotide sequence ID" value="NZ_CP031598.1"/>
</dbReference>
<feature type="region of interest" description="Disordered" evidence="1">
    <location>
        <begin position="1"/>
        <end position="66"/>
    </location>
</feature>
<organism evidence="2 4">
    <name type="scientific">Roseovarius indicus</name>
    <dbReference type="NCBI Taxonomy" id="540747"/>
    <lineage>
        <taxon>Bacteria</taxon>
        <taxon>Pseudomonadati</taxon>
        <taxon>Pseudomonadota</taxon>
        <taxon>Alphaproteobacteria</taxon>
        <taxon>Rhodobacterales</taxon>
        <taxon>Roseobacteraceae</taxon>
        <taxon>Roseovarius</taxon>
    </lineage>
</organism>
<keyword evidence="4" id="KW-1185">Reference proteome</keyword>
<reference evidence="3 5" key="2">
    <citation type="submission" date="2018-08" db="EMBL/GenBank/DDBJ databases">
        <title>Genetic Globetrotter - A new plasmid hitch-hiking vast phylogenetic and geographic distances.</title>
        <authorList>
            <person name="Vollmers J."/>
            <person name="Petersen J."/>
        </authorList>
    </citation>
    <scope>NUCLEOTIDE SEQUENCE [LARGE SCALE GENOMIC DNA]</scope>
    <source>
        <strain evidence="3 5">DSM 26383</strain>
    </source>
</reference>
<feature type="compositionally biased region" description="Basic and acidic residues" evidence="1">
    <location>
        <begin position="222"/>
        <end position="231"/>
    </location>
</feature>
<protein>
    <submittedName>
        <fullName evidence="2">Uncharacterized protein</fullName>
    </submittedName>
</protein>